<dbReference type="InterPro" id="IPR036514">
    <property type="entry name" value="SGNH_hydro_sf"/>
</dbReference>
<dbReference type="InterPro" id="IPR013830">
    <property type="entry name" value="SGNH_hydro"/>
</dbReference>
<accession>A0A7L5E193</accession>
<feature type="domain" description="SGNH hydrolase-type esterase" evidence="1">
    <location>
        <begin position="47"/>
        <end position="225"/>
    </location>
</feature>
<keyword evidence="3" id="KW-1185">Reference proteome</keyword>
<evidence type="ECO:0000259" key="1">
    <source>
        <dbReference type="Pfam" id="PF13472"/>
    </source>
</evidence>
<dbReference type="PROSITE" id="PS51257">
    <property type="entry name" value="PROKAR_LIPOPROTEIN"/>
    <property type="match status" value="1"/>
</dbReference>
<dbReference type="SUPFAM" id="SSF52266">
    <property type="entry name" value="SGNH hydrolase"/>
    <property type="match status" value="1"/>
</dbReference>
<dbReference type="Gene3D" id="3.40.50.1110">
    <property type="entry name" value="SGNH hydrolase"/>
    <property type="match status" value="1"/>
</dbReference>
<name>A0A7L5E193_9SPHI</name>
<organism evidence="2 3">
    <name type="scientific">Mucilaginibacter robiniae</name>
    <dbReference type="NCBI Taxonomy" id="2728022"/>
    <lineage>
        <taxon>Bacteria</taxon>
        <taxon>Pseudomonadati</taxon>
        <taxon>Bacteroidota</taxon>
        <taxon>Sphingobacteriia</taxon>
        <taxon>Sphingobacteriales</taxon>
        <taxon>Sphingobacteriaceae</taxon>
        <taxon>Mucilaginibacter</taxon>
    </lineage>
</organism>
<sequence length="244" mass="26333">MKKGIKTIILALTLLSCTNKKMDEVITTASTTTTQSGDSSAPLTYLALGDSYTIGESVAPEVSFPYELSARLHAKYSTGTPTIVARTGWTTADLISAINRITLNKTYGIVTLLIGVNNQYQYQDIALYRTQFAQLLNTAINFAGGNKKHVFVLSIPDWSVTPYAAASGRDIAQIATEIDQYNAINKEQSLQAGVNYTDITPISRMATTDPGLIAADGLHPSPTMYSLWVSKMLDQVLAGVADVK</sequence>
<evidence type="ECO:0000313" key="3">
    <source>
        <dbReference type="Proteomes" id="UP000503278"/>
    </source>
</evidence>
<dbReference type="Pfam" id="PF13472">
    <property type="entry name" value="Lipase_GDSL_2"/>
    <property type="match status" value="1"/>
</dbReference>
<proteinExistence type="predicted"/>
<gene>
    <name evidence="2" type="ORF">HH214_15270</name>
</gene>
<dbReference type="KEGG" id="mrob:HH214_15270"/>
<dbReference type="Proteomes" id="UP000503278">
    <property type="component" value="Chromosome"/>
</dbReference>
<dbReference type="GO" id="GO:0016788">
    <property type="term" value="F:hydrolase activity, acting on ester bonds"/>
    <property type="evidence" value="ECO:0007669"/>
    <property type="project" value="UniProtKB-ARBA"/>
</dbReference>
<reference evidence="2 3" key="1">
    <citation type="submission" date="2020-04" db="EMBL/GenBank/DDBJ databases">
        <title>Genome sequencing of novel species.</title>
        <authorList>
            <person name="Heo J."/>
            <person name="Kim S.-J."/>
            <person name="Kim J.-S."/>
            <person name="Hong S.-B."/>
            <person name="Kwon S.-W."/>
        </authorList>
    </citation>
    <scope>NUCLEOTIDE SEQUENCE [LARGE SCALE GENOMIC DNA]</scope>
    <source>
        <strain evidence="2 3">F39-2</strain>
    </source>
</reference>
<dbReference type="AlphaFoldDB" id="A0A7L5E193"/>
<dbReference type="EMBL" id="CP051682">
    <property type="protein sequence ID" value="QJD97132.1"/>
    <property type="molecule type" value="Genomic_DNA"/>
</dbReference>
<keyword evidence="2" id="KW-0378">Hydrolase</keyword>
<evidence type="ECO:0000313" key="2">
    <source>
        <dbReference type="EMBL" id="QJD97132.1"/>
    </source>
</evidence>
<dbReference type="RefSeq" id="WP_169609036.1">
    <property type="nucleotide sequence ID" value="NZ_CP051682.1"/>
</dbReference>
<dbReference type="CDD" id="cd01832">
    <property type="entry name" value="SGNH_hydrolase_like_1"/>
    <property type="match status" value="1"/>
</dbReference>
<protein>
    <submittedName>
        <fullName evidence="2">SGNH/GDSL hydrolase family protein</fullName>
    </submittedName>
</protein>